<dbReference type="NCBIfam" id="NF007077">
    <property type="entry name" value="PRK09528.1"/>
    <property type="match status" value="1"/>
</dbReference>
<evidence type="ECO:0000256" key="3">
    <source>
        <dbReference type="ARBA" id="ARBA00022475"/>
    </source>
</evidence>
<dbReference type="Proteomes" id="UP000003675">
    <property type="component" value="Unassembled WGS sequence"/>
</dbReference>
<evidence type="ECO:0000256" key="6">
    <source>
        <dbReference type="ARBA" id="ARBA00022989"/>
    </source>
</evidence>
<dbReference type="Gene3D" id="1.20.1250.20">
    <property type="entry name" value="MFS general substrate transporter like domains"/>
    <property type="match status" value="2"/>
</dbReference>
<dbReference type="NCBIfam" id="TIGR00882">
    <property type="entry name" value="2A0105"/>
    <property type="match status" value="1"/>
</dbReference>
<feature type="transmembrane region" description="Helical" evidence="8">
    <location>
        <begin position="299"/>
        <end position="317"/>
    </location>
</feature>
<feature type="transmembrane region" description="Helical" evidence="8">
    <location>
        <begin position="230"/>
        <end position="248"/>
    </location>
</feature>
<comment type="caution">
    <text evidence="10">The sequence shown here is derived from an EMBL/GenBank/DDBJ whole genome shotgun (WGS) entry which is preliminary data.</text>
</comment>
<feature type="transmembrane region" description="Helical" evidence="8">
    <location>
        <begin position="56"/>
        <end position="75"/>
    </location>
</feature>
<evidence type="ECO:0000313" key="12">
    <source>
        <dbReference type="Proteomes" id="UP000003675"/>
    </source>
</evidence>
<keyword evidence="5 8" id="KW-0812">Transmembrane</keyword>
<feature type="transmembrane region" description="Helical" evidence="8">
    <location>
        <begin position="390"/>
        <end position="409"/>
    </location>
</feature>
<evidence type="ECO:0000256" key="8">
    <source>
        <dbReference type="SAM" id="Phobius"/>
    </source>
</evidence>
<evidence type="ECO:0000259" key="9">
    <source>
        <dbReference type="PROSITE" id="PS50850"/>
    </source>
</evidence>
<dbReference type="PRINTS" id="PR00174">
    <property type="entry name" value="LACYSMPORT"/>
</dbReference>
<dbReference type="HOGENOM" id="CLU_055585_0_0_9"/>
<evidence type="ECO:0000256" key="1">
    <source>
        <dbReference type="ARBA" id="ARBA00004429"/>
    </source>
</evidence>
<dbReference type="Pfam" id="PF01306">
    <property type="entry name" value="LacY_symp"/>
    <property type="match status" value="1"/>
</dbReference>
<organism evidence="10 12">
    <name type="scientific">Limosilactobacillus antri DSM 16041</name>
    <dbReference type="NCBI Taxonomy" id="525309"/>
    <lineage>
        <taxon>Bacteria</taxon>
        <taxon>Bacillati</taxon>
        <taxon>Bacillota</taxon>
        <taxon>Bacilli</taxon>
        <taxon>Lactobacillales</taxon>
        <taxon>Lactobacillaceae</taxon>
        <taxon>Limosilactobacillus</taxon>
    </lineage>
</organism>
<dbReference type="PANTHER" id="PTHR23522">
    <property type="entry name" value="BLL5896 PROTEIN"/>
    <property type="match status" value="1"/>
</dbReference>
<name>C8P9G9_9LACO</name>
<dbReference type="GO" id="GO:0030395">
    <property type="term" value="F:lactose binding"/>
    <property type="evidence" value="ECO:0007669"/>
    <property type="project" value="TreeGrafter"/>
</dbReference>
<sequence length="433" mass="48160">MLILDKTQNNAPQKHRSKDFWGFPVTHFSYFFTWAIVFGYLTLWLEQQAHFNGVEAGMVFSMMSGISLIFQPIFGIISDRLVMKKNLVITIAAAMILIGPYFQWLFKPLLGVNSMFAAIITGIYLSFVLNGGVSVIEQYVQRASLTNGFEYGHSRMGGSLAGAVAALVGGRLFLWSPNSIFWACTVAAIILTCCFVFSDKIHWDNVAAAGEDTSNKLDVKQIGSIFKLRNFWILSLFYMGTSAIYDVFDQQFIIFFKSFFHAAAQGTIAYSYMTSAQTALEFLLMIPMPWIINKIGSRNGLICYGVILTIRIVGSALVPSLPFIIILRLLAGLEMPLLLVSIMKYIAGAFDLRLYATVYALSSNFAKQISVFFFSSFAGKLYDQIGFQHTYLILGIIVGIVTLICAFTLTKEDPVQAGEVKEANTTNDQLTTD</sequence>
<evidence type="ECO:0000313" key="11">
    <source>
        <dbReference type="EMBL" id="KRK60304.1"/>
    </source>
</evidence>
<reference evidence="10 12" key="1">
    <citation type="submission" date="2009-09" db="EMBL/GenBank/DDBJ databases">
        <authorList>
            <person name="Qin X."/>
            <person name="Bachman B."/>
            <person name="Battles P."/>
            <person name="Bell A."/>
            <person name="Bess C."/>
            <person name="Bickham C."/>
            <person name="Chaboub L."/>
            <person name="Chen D."/>
            <person name="Coyle M."/>
            <person name="Deiros D.R."/>
            <person name="Dinh H."/>
            <person name="Forbes L."/>
            <person name="Fowler G."/>
            <person name="Francisco L."/>
            <person name="Fu Q."/>
            <person name="Gubbala S."/>
            <person name="Hale W."/>
            <person name="Han Y."/>
            <person name="Hemphill L."/>
            <person name="Highlander S.K."/>
            <person name="Hirani K."/>
            <person name="Hogues M."/>
            <person name="Jackson L."/>
            <person name="Jakkamsetti A."/>
            <person name="Javaid M."/>
            <person name="Jiang H."/>
            <person name="Korchina V."/>
            <person name="Kovar C."/>
            <person name="Lara F."/>
            <person name="Lee S."/>
            <person name="Mata R."/>
            <person name="Mathew T."/>
            <person name="Moen C."/>
            <person name="Morales K."/>
            <person name="Munidasa M."/>
            <person name="Nazareth L."/>
            <person name="Ngo R."/>
            <person name="Nguyen L."/>
            <person name="Okwuonu G."/>
            <person name="Ongeri F."/>
            <person name="Patil S."/>
            <person name="Petrosino J."/>
            <person name="Pham C."/>
            <person name="Pham P."/>
            <person name="Pu L.-L."/>
            <person name="Puazo M."/>
            <person name="Raj R."/>
            <person name="Reid J."/>
            <person name="Rouhana J."/>
            <person name="Saada N."/>
            <person name="Shang Y."/>
            <person name="Simmons D."/>
            <person name="Thornton R."/>
            <person name="Warren J."/>
            <person name="Weissenberger G."/>
            <person name="Zhang J."/>
            <person name="Zhang L."/>
            <person name="Zhou C."/>
            <person name="Zhu D."/>
            <person name="Muzny D."/>
            <person name="Worley K."/>
            <person name="Gibbs R."/>
        </authorList>
    </citation>
    <scope>NUCLEOTIDE SEQUENCE [LARGE SCALE GENOMIC DNA]</scope>
    <source>
        <strain evidence="10 12">DSM 16041</strain>
    </source>
</reference>
<evidence type="ECO:0000256" key="2">
    <source>
        <dbReference type="ARBA" id="ARBA00022448"/>
    </source>
</evidence>
<dbReference type="PANTHER" id="PTHR23522:SF10">
    <property type="entry name" value="3-PHENYLPROPIONIC ACID TRANSPORTER-RELATED"/>
    <property type="match status" value="1"/>
</dbReference>
<keyword evidence="13" id="KW-1185">Reference proteome</keyword>
<dbReference type="GO" id="GO:0005886">
    <property type="term" value="C:plasma membrane"/>
    <property type="evidence" value="ECO:0007669"/>
    <property type="project" value="UniProtKB-SubCell"/>
</dbReference>
<feature type="transmembrane region" description="Helical" evidence="8">
    <location>
        <begin position="112"/>
        <end position="136"/>
    </location>
</feature>
<feature type="transmembrane region" description="Helical" evidence="8">
    <location>
        <begin position="20"/>
        <end position="44"/>
    </location>
</feature>
<comment type="subcellular location">
    <subcellularLocation>
        <location evidence="1">Cell inner membrane</location>
        <topology evidence="1">Multi-pass membrane protein</topology>
    </subcellularLocation>
</comment>
<evidence type="ECO:0000256" key="7">
    <source>
        <dbReference type="ARBA" id="ARBA00023136"/>
    </source>
</evidence>
<feature type="transmembrane region" description="Helical" evidence="8">
    <location>
        <begin position="87"/>
        <end position="106"/>
    </location>
</feature>
<evidence type="ECO:0000256" key="4">
    <source>
        <dbReference type="ARBA" id="ARBA00022519"/>
    </source>
</evidence>
<feature type="transmembrane region" description="Helical" evidence="8">
    <location>
        <begin position="157"/>
        <end position="174"/>
    </location>
</feature>
<dbReference type="GO" id="GO:0015528">
    <property type="term" value="F:lactose:proton symporter activity"/>
    <property type="evidence" value="ECO:0007669"/>
    <property type="project" value="TreeGrafter"/>
</dbReference>
<dbReference type="InterPro" id="IPR020846">
    <property type="entry name" value="MFS_dom"/>
</dbReference>
<keyword evidence="3" id="KW-1003">Cell membrane</keyword>
<evidence type="ECO:0000313" key="13">
    <source>
        <dbReference type="Proteomes" id="UP000051883"/>
    </source>
</evidence>
<dbReference type="Proteomes" id="UP000051883">
    <property type="component" value="Unassembled WGS sequence"/>
</dbReference>
<gene>
    <name evidence="11" type="ORF">FC31_GL001688</name>
    <name evidence="10" type="ORF">HMPREF0494_1963</name>
</gene>
<dbReference type="InterPro" id="IPR036259">
    <property type="entry name" value="MFS_trans_sf"/>
</dbReference>
<keyword evidence="7 8" id="KW-0472">Membrane</keyword>
<dbReference type="RefSeq" id="WP_007123503.1">
    <property type="nucleotide sequence ID" value="NZ_AZDK01000005.1"/>
</dbReference>
<protein>
    <submittedName>
        <fullName evidence="10">Oligosaccharide:H+ symporter</fullName>
    </submittedName>
    <submittedName>
        <fullName evidence="11">Raffinose permease</fullName>
    </submittedName>
</protein>
<feature type="transmembrane region" description="Helical" evidence="8">
    <location>
        <begin position="180"/>
        <end position="198"/>
    </location>
</feature>
<keyword evidence="4" id="KW-0997">Cell inner membrane</keyword>
<proteinExistence type="predicted"/>
<dbReference type="EMBL" id="ACLL01000057">
    <property type="protein sequence ID" value="EEW52881.1"/>
    <property type="molecule type" value="Genomic_DNA"/>
</dbReference>
<dbReference type="PROSITE" id="PS50850">
    <property type="entry name" value="MFS"/>
    <property type="match status" value="1"/>
</dbReference>
<dbReference type="EMBL" id="AZDK01000005">
    <property type="protein sequence ID" value="KRK60304.1"/>
    <property type="molecule type" value="Genomic_DNA"/>
</dbReference>
<dbReference type="SUPFAM" id="SSF103473">
    <property type="entry name" value="MFS general substrate transporter"/>
    <property type="match status" value="1"/>
</dbReference>
<dbReference type="AlphaFoldDB" id="C8P9G9"/>
<keyword evidence="2" id="KW-0813">Transport</keyword>
<dbReference type="eggNOG" id="COG2211">
    <property type="taxonomic scope" value="Bacteria"/>
</dbReference>
<feature type="transmembrane region" description="Helical" evidence="8">
    <location>
        <begin position="268"/>
        <end position="292"/>
    </location>
</feature>
<dbReference type="STRING" id="525309.HMPREF0494_1963"/>
<keyword evidence="6 8" id="KW-1133">Transmembrane helix</keyword>
<feature type="domain" description="Major facilitator superfamily (MFS) profile" evidence="9">
    <location>
        <begin position="235"/>
        <end position="433"/>
    </location>
</feature>
<reference evidence="11 13" key="2">
    <citation type="journal article" date="2015" name="Genome Announc.">
        <title>Expanding the biotechnology potential of lactobacilli through comparative genomics of 213 strains and associated genera.</title>
        <authorList>
            <person name="Sun Z."/>
            <person name="Harris H.M."/>
            <person name="McCann A."/>
            <person name="Guo C."/>
            <person name="Argimon S."/>
            <person name="Zhang W."/>
            <person name="Yang X."/>
            <person name="Jeffery I.B."/>
            <person name="Cooney J.C."/>
            <person name="Kagawa T.F."/>
            <person name="Liu W."/>
            <person name="Song Y."/>
            <person name="Salvetti E."/>
            <person name="Wrobel A."/>
            <person name="Rasinkangas P."/>
            <person name="Parkhill J."/>
            <person name="Rea M.C."/>
            <person name="O'Sullivan O."/>
            <person name="Ritari J."/>
            <person name="Douillard F.P."/>
            <person name="Paul Ross R."/>
            <person name="Yang R."/>
            <person name="Briner A.E."/>
            <person name="Felis G.E."/>
            <person name="de Vos W.M."/>
            <person name="Barrangou R."/>
            <person name="Klaenhammer T.R."/>
            <person name="Caufield P.W."/>
            <person name="Cui Y."/>
            <person name="Zhang H."/>
            <person name="O'Toole P.W."/>
        </authorList>
    </citation>
    <scope>NUCLEOTIDE SEQUENCE [LARGE SCALE GENOMIC DNA]</scope>
    <source>
        <strain evidence="11 13">DSM 16041</strain>
    </source>
</reference>
<evidence type="ECO:0000256" key="5">
    <source>
        <dbReference type="ARBA" id="ARBA00022692"/>
    </source>
</evidence>
<accession>C8P9G9</accession>
<evidence type="ECO:0000313" key="10">
    <source>
        <dbReference type="EMBL" id="EEW52881.1"/>
    </source>
</evidence>
<dbReference type="PATRIC" id="fig|525309.8.peg.1737"/>
<dbReference type="InterPro" id="IPR000576">
    <property type="entry name" value="LacY/RafB_perm_fam"/>
</dbReference>